<evidence type="ECO:0000259" key="1">
    <source>
        <dbReference type="SMART" id="SM00065"/>
    </source>
</evidence>
<dbReference type="OrthoDB" id="9812260at2"/>
<dbReference type="PANTHER" id="PTHR43102">
    <property type="entry name" value="SLR1143 PROTEIN"/>
    <property type="match status" value="1"/>
</dbReference>
<protein>
    <submittedName>
        <fullName evidence="2">GAF domain-containing protein</fullName>
    </submittedName>
</protein>
<dbReference type="Gene3D" id="3.30.450.40">
    <property type="match status" value="1"/>
</dbReference>
<dbReference type="RefSeq" id="WP_138618019.1">
    <property type="nucleotide sequence ID" value="NZ_VCAO01000003.1"/>
</dbReference>
<reference evidence="2 3" key="1">
    <citation type="submission" date="2019-05" db="EMBL/GenBank/DDBJ databases">
        <title>Erythrobacter marisflavi sp. nov., isolated from isolated from water of an estuary environment.</title>
        <authorList>
            <person name="Yoon J.-H."/>
        </authorList>
    </citation>
    <scope>NUCLEOTIDE SEQUENCE [LARGE SCALE GENOMIC DNA]</scope>
    <source>
        <strain evidence="2 3">KEM-5</strain>
    </source>
</reference>
<dbReference type="SUPFAM" id="SSF55781">
    <property type="entry name" value="GAF domain-like"/>
    <property type="match status" value="1"/>
</dbReference>
<dbReference type="InterPro" id="IPR029016">
    <property type="entry name" value="GAF-like_dom_sf"/>
</dbReference>
<evidence type="ECO:0000313" key="3">
    <source>
        <dbReference type="Proteomes" id="UP000309668"/>
    </source>
</evidence>
<organism evidence="2 3">
    <name type="scientific">Qipengyuania marisflavi</name>
    <dbReference type="NCBI Taxonomy" id="2486356"/>
    <lineage>
        <taxon>Bacteria</taxon>
        <taxon>Pseudomonadati</taxon>
        <taxon>Pseudomonadota</taxon>
        <taxon>Alphaproteobacteria</taxon>
        <taxon>Sphingomonadales</taxon>
        <taxon>Erythrobacteraceae</taxon>
        <taxon>Qipengyuania</taxon>
    </lineage>
</organism>
<sequence length="211" mass="22851">MDEGHFATTPAVAVSENRRVAELHALGILDTAPQAIFDSITALCSASFACKLAGIALLDADRQWFLSTSDPLILEVPHELALRNHIIASGQPLLVTDLAADPRFPDHPMARSQNGIASYLGQPLKGPGGHCIGTLCLADPQRAKFTDAHVTQLGKLALVVEQLLLMHRSHLAISELNSELEGRSRELSNSNRIFEQAERTANIGSWHLDLV</sequence>
<name>A0A5S3PBG2_9SPHN</name>
<dbReference type="InterPro" id="IPR003018">
    <property type="entry name" value="GAF"/>
</dbReference>
<dbReference type="EMBL" id="VCAO01000003">
    <property type="protein sequence ID" value="TMM48388.1"/>
    <property type="molecule type" value="Genomic_DNA"/>
</dbReference>
<accession>A0A5S3PBG2</accession>
<dbReference type="Proteomes" id="UP000309668">
    <property type="component" value="Unassembled WGS sequence"/>
</dbReference>
<dbReference type="PANTHER" id="PTHR43102:SF2">
    <property type="entry name" value="GAF DOMAIN-CONTAINING PROTEIN"/>
    <property type="match status" value="1"/>
</dbReference>
<dbReference type="Pfam" id="PF01590">
    <property type="entry name" value="GAF"/>
    <property type="match status" value="1"/>
</dbReference>
<comment type="caution">
    <text evidence="2">The sequence shown here is derived from an EMBL/GenBank/DDBJ whole genome shotgun (WGS) entry which is preliminary data.</text>
</comment>
<proteinExistence type="predicted"/>
<dbReference type="AlphaFoldDB" id="A0A5S3PBG2"/>
<keyword evidence="3" id="KW-1185">Reference proteome</keyword>
<evidence type="ECO:0000313" key="2">
    <source>
        <dbReference type="EMBL" id="TMM48388.1"/>
    </source>
</evidence>
<feature type="domain" description="GAF" evidence="1">
    <location>
        <begin position="32"/>
        <end position="174"/>
    </location>
</feature>
<gene>
    <name evidence="2" type="ORF">FEV51_08935</name>
</gene>
<dbReference type="SMART" id="SM00065">
    <property type="entry name" value="GAF"/>
    <property type="match status" value="1"/>
</dbReference>